<keyword evidence="4" id="KW-1185">Reference proteome</keyword>
<evidence type="ECO:0000256" key="2">
    <source>
        <dbReference type="SAM" id="SignalP"/>
    </source>
</evidence>
<feature type="chain" id="PRO_5045706151" description="Sulfotransferase" evidence="2">
    <location>
        <begin position="24"/>
        <end position="511"/>
    </location>
</feature>
<dbReference type="Proteomes" id="UP001642464">
    <property type="component" value="Unassembled WGS sequence"/>
</dbReference>
<protein>
    <recommendedName>
        <fullName evidence="5">Sulfotransferase</fullName>
    </recommendedName>
</protein>
<organism evidence="3 4">
    <name type="scientific">Durusdinium trenchii</name>
    <dbReference type="NCBI Taxonomy" id="1381693"/>
    <lineage>
        <taxon>Eukaryota</taxon>
        <taxon>Sar</taxon>
        <taxon>Alveolata</taxon>
        <taxon>Dinophyceae</taxon>
        <taxon>Suessiales</taxon>
        <taxon>Symbiodiniaceae</taxon>
        <taxon>Durusdinium</taxon>
    </lineage>
</organism>
<sequence>MPAMVARRALTVLSLLNLRTASAETCETSLLQATHQNEPDGAGDGAQLASLVEDSAITNLMVSNRSCQRLGPHWSSYATSKQAHLHSKAGVGGLGSSWLQLGVEPAAGSAGSMERFFCVERKPTSKTVLAELNFRVGTAEEPGDVVCRRFGRSFHATPSEPLSSNRTDQKLWLCGRHQPRNEDLWMTTIHVGTAYKECMPWLRVDVNFVKIHTGGQRLKGIVPDFDTLLFCQHKRLSAYEEDRRKMQGTSPLPGEMSFPTKLLPVGQDTGNATRRHVFVVGPEGSSTRFWTMLMGAGLGMDIAKLGNQEGGTNHIINNQAALFHVSLPFGTTCEGQAVQTQPVLLDFGGEWKAYESSSNETEPVRMSFDLLLYHIDPLEVVKNHHLRGDQVTMVVVIRDPRACLADKVLNHCKKPHVGREEQKKAYDLMLKAAQSEEKDVVVVCYEEMLQKGADYVHQKLALMGVMNSENFDLDDGNAKYDLEGHDCGRDMLAYAQLCPNTALAREVNASC</sequence>
<evidence type="ECO:0000313" key="3">
    <source>
        <dbReference type="EMBL" id="CAK9067897.1"/>
    </source>
</evidence>
<feature type="signal peptide" evidence="2">
    <location>
        <begin position="1"/>
        <end position="23"/>
    </location>
</feature>
<comment type="caution">
    <text evidence="3">The sequence shown here is derived from an EMBL/GenBank/DDBJ whole genome shotgun (WGS) entry which is preliminary data.</text>
</comment>
<keyword evidence="2" id="KW-0732">Signal</keyword>
<accession>A0ABP0NXH7</accession>
<evidence type="ECO:0000313" key="4">
    <source>
        <dbReference type="Proteomes" id="UP001642464"/>
    </source>
</evidence>
<proteinExistence type="predicted"/>
<gene>
    <name evidence="3" type="ORF">SCF082_LOCUS34290</name>
</gene>
<name>A0ABP0NXH7_9DINO</name>
<evidence type="ECO:0008006" key="5">
    <source>
        <dbReference type="Google" id="ProtNLM"/>
    </source>
</evidence>
<reference evidence="3 4" key="1">
    <citation type="submission" date="2024-02" db="EMBL/GenBank/DDBJ databases">
        <authorList>
            <person name="Chen Y."/>
            <person name="Shah S."/>
            <person name="Dougan E. K."/>
            <person name="Thang M."/>
            <person name="Chan C."/>
        </authorList>
    </citation>
    <scope>NUCLEOTIDE SEQUENCE [LARGE SCALE GENOMIC DNA]</scope>
</reference>
<feature type="region of interest" description="Disordered" evidence="1">
    <location>
        <begin position="241"/>
        <end position="260"/>
    </location>
</feature>
<evidence type="ECO:0000256" key="1">
    <source>
        <dbReference type="SAM" id="MobiDB-lite"/>
    </source>
</evidence>
<dbReference type="EMBL" id="CAXAMM010031335">
    <property type="protein sequence ID" value="CAK9067897.1"/>
    <property type="molecule type" value="Genomic_DNA"/>
</dbReference>